<name>A0ABN7JUA7_9HYPH</name>
<keyword evidence="1" id="KW-0472">Membrane</keyword>
<evidence type="ECO:0000313" key="4">
    <source>
        <dbReference type="Proteomes" id="UP000601041"/>
    </source>
</evidence>
<keyword evidence="4" id="KW-1185">Reference proteome</keyword>
<feature type="transmembrane region" description="Helical" evidence="1">
    <location>
        <begin position="65"/>
        <end position="84"/>
    </location>
</feature>
<keyword evidence="1" id="KW-1133">Transmembrane helix</keyword>
<proteinExistence type="predicted"/>
<reference evidence="3 4" key="1">
    <citation type="submission" date="2020-11" db="EMBL/GenBank/DDBJ databases">
        <authorList>
            <person name="Lassalle F."/>
        </authorList>
    </citation>
    <scope>NUCLEOTIDE SEQUENCE [LARGE SCALE GENOMIC DNA]</scope>
    <source>
        <strain evidence="3 4">AB21</strain>
    </source>
</reference>
<dbReference type="Proteomes" id="UP000601041">
    <property type="component" value="Unassembled WGS sequence"/>
</dbReference>
<feature type="domain" description="DUF6460" evidence="2">
    <location>
        <begin position="100"/>
        <end position="135"/>
    </location>
</feature>
<organism evidence="3 4">
    <name type="scientific">Pseudorhizobium halotolerans</name>
    <dbReference type="NCBI Taxonomy" id="1233081"/>
    <lineage>
        <taxon>Bacteria</taxon>
        <taxon>Pseudomonadati</taxon>
        <taxon>Pseudomonadota</taxon>
        <taxon>Alphaproteobacteria</taxon>
        <taxon>Hyphomicrobiales</taxon>
        <taxon>Rhizobiaceae</taxon>
        <taxon>Rhizobium/Agrobacterium group</taxon>
        <taxon>Pseudorhizobium</taxon>
    </lineage>
</organism>
<protein>
    <recommendedName>
        <fullName evidence="2">DUF6460 domain-containing protein</fullName>
    </recommendedName>
</protein>
<evidence type="ECO:0000256" key="1">
    <source>
        <dbReference type="SAM" id="Phobius"/>
    </source>
</evidence>
<sequence length="136" mass="15191">MLLEGCGLLAEVTKKLKFYLKGRHRAVENGLATRVDAAYSCRQTETESMSDGVNRLLGDTPGRTIVKLIVVSLIVGFVMAIFGVDPWDIVYGIRNFVLDLWYQGFHALGRVGDYLILGATIVIPAFIILRLLSYRR</sequence>
<gene>
    <name evidence="3" type="ORF">RHAB21_03030</name>
</gene>
<dbReference type="InterPro" id="IPR045594">
    <property type="entry name" value="DUF6460"/>
</dbReference>
<dbReference type="EMBL" id="CABFWE030000005">
    <property type="protein sequence ID" value="CAD7040301.1"/>
    <property type="molecule type" value="Genomic_DNA"/>
</dbReference>
<evidence type="ECO:0000313" key="3">
    <source>
        <dbReference type="EMBL" id="CAD7040301.1"/>
    </source>
</evidence>
<feature type="transmembrane region" description="Helical" evidence="1">
    <location>
        <begin position="114"/>
        <end position="132"/>
    </location>
</feature>
<dbReference type="Pfam" id="PF20061">
    <property type="entry name" value="DUF6460"/>
    <property type="match status" value="1"/>
</dbReference>
<evidence type="ECO:0000259" key="2">
    <source>
        <dbReference type="Pfam" id="PF20061"/>
    </source>
</evidence>
<keyword evidence="1" id="KW-0812">Transmembrane</keyword>
<accession>A0ABN7JUA7</accession>
<comment type="caution">
    <text evidence="3">The sequence shown here is derived from an EMBL/GenBank/DDBJ whole genome shotgun (WGS) entry which is preliminary data.</text>
</comment>